<dbReference type="Pfam" id="PF07679">
    <property type="entry name" value="I-set"/>
    <property type="match status" value="2"/>
</dbReference>
<keyword evidence="7" id="KW-1185">Reference proteome</keyword>
<feature type="compositionally biased region" description="Basic and acidic residues" evidence="4">
    <location>
        <begin position="438"/>
        <end position="472"/>
    </location>
</feature>
<feature type="region of interest" description="Disordered" evidence="4">
    <location>
        <begin position="205"/>
        <end position="370"/>
    </location>
</feature>
<dbReference type="InParanoid" id="A0A3P7DPI8"/>
<gene>
    <name evidence="6" type="ORF">WBA_LOCUS2182</name>
</gene>
<feature type="compositionally biased region" description="Basic and acidic residues" evidence="4">
    <location>
        <begin position="358"/>
        <end position="370"/>
    </location>
</feature>
<feature type="domain" description="Ig-like" evidence="5">
    <location>
        <begin position="111"/>
        <end position="204"/>
    </location>
</feature>
<dbReference type="InterPro" id="IPR003599">
    <property type="entry name" value="Ig_sub"/>
</dbReference>
<dbReference type="PROSITE" id="PS50835">
    <property type="entry name" value="IG_LIKE"/>
    <property type="match status" value="2"/>
</dbReference>
<sequence length="485" mass="53510">MPGAPRFTQKPSIQQTPQGDLLMECYLEADPPPDIVWNHAGTPIVAGPRVELTLTNLQTSLYKAILIIKEPNVGDGGAYKCTASNQFGESNANINLNFAGAGDEQKGAKGPTFLSKPRIIPKDGGALIVMECRVKSTSKPYGIWYKNGVPIHENALYSISFSDLGESSYLLQLELHNPVAEDAGQYKCNIKNDLGETNANLTLNFEQEPVEQHEKVDKNREKDSASPRPASRQGSRLGSPKKQMKSREGTPKKSLKSREGTPRKSIQSETATPTQGAETNVSSITEMSEVKTEQMEVDSISAKRKSMTTLPPKEKKSRQKSPRPKSKSPRPETLQVDNENTDKDRMMSCTSTAAASNKADHTSAAKAREVRKIPKDSFIKVDEVGAQECRNETPKSITTTKTEETKMNQITKHSLGAKELGSNPISESELEKSTASIAHDEKKHSTKSREPIKKKKKEEQKSKSSKLRDLKSELEGKEVNFEIFN</sequence>
<feature type="compositionally biased region" description="Basic and acidic residues" evidence="4">
    <location>
        <begin position="210"/>
        <end position="225"/>
    </location>
</feature>
<dbReference type="OrthoDB" id="504170at2759"/>
<dbReference type="GO" id="GO:0007156">
    <property type="term" value="P:homophilic cell adhesion via plasma membrane adhesion molecules"/>
    <property type="evidence" value="ECO:0007669"/>
    <property type="project" value="TreeGrafter"/>
</dbReference>
<dbReference type="InterPro" id="IPR036179">
    <property type="entry name" value="Ig-like_dom_sf"/>
</dbReference>
<dbReference type="SMART" id="SM00409">
    <property type="entry name" value="IG"/>
    <property type="match status" value="2"/>
</dbReference>
<dbReference type="AlphaFoldDB" id="A0A3P7DPI8"/>
<dbReference type="Proteomes" id="UP000270924">
    <property type="component" value="Unassembled WGS sequence"/>
</dbReference>
<dbReference type="InterPro" id="IPR003598">
    <property type="entry name" value="Ig_sub2"/>
</dbReference>
<dbReference type="FunFam" id="2.60.40.10:FF:000097">
    <property type="entry name" value="Bent, isoform F"/>
    <property type="match status" value="2"/>
</dbReference>
<feature type="region of interest" description="Disordered" evidence="4">
    <location>
        <begin position="389"/>
        <end position="472"/>
    </location>
</feature>
<evidence type="ECO:0000256" key="4">
    <source>
        <dbReference type="SAM" id="MobiDB-lite"/>
    </source>
</evidence>
<evidence type="ECO:0000313" key="7">
    <source>
        <dbReference type="Proteomes" id="UP000270924"/>
    </source>
</evidence>
<feature type="compositionally biased region" description="Polar residues" evidence="4">
    <location>
        <begin position="264"/>
        <end position="286"/>
    </location>
</feature>
<name>A0A3P7DPI8_WUCBA</name>
<dbReference type="Gene3D" id="2.60.40.10">
    <property type="entry name" value="Immunoglobulins"/>
    <property type="match status" value="2"/>
</dbReference>
<keyword evidence="1" id="KW-0732">Signal</keyword>
<dbReference type="InterPro" id="IPR013783">
    <property type="entry name" value="Ig-like_fold"/>
</dbReference>
<feature type="compositionally biased region" description="Basic residues" evidence="4">
    <location>
        <begin position="315"/>
        <end position="328"/>
    </location>
</feature>
<protein>
    <recommendedName>
        <fullName evidence="5">Ig-like domain-containing protein</fullName>
    </recommendedName>
</protein>
<reference evidence="6 7" key="1">
    <citation type="submission" date="2018-11" db="EMBL/GenBank/DDBJ databases">
        <authorList>
            <consortium name="Pathogen Informatics"/>
        </authorList>
    </citation>
    <scope>NUCLEOTIDE SEQUENCE [LARGE SCALE GENOMIC DNA]</scope>
</reference>
<keyword evidence="2" id="KW-1015">Disulfide bond</keyword>
<evidence type="ECO:0000256" key="2">
    <source>
        <dbReference type="ARBA" id="ARBA00023157"/>
    </source>
</evidence>
<feature type="domain" description="Ig-like" evidence="5">
    <location>
        <begin position="5"/>
        <end position="97"/>
    </location>
</feature>
<keyword evidence="3" id="KW-0393">Immunoglobulin domain</keyword>
<organism evidence="6 7">
    <name type="scientific">Wuchereria bancrofti</name>
    <dbReference type="NCBI Taxonomy" id="6293"/>
    <lineage>
        <taxon>Eukaryota</taxon>
        <taxon>Metazoa</taxon>
        <taxon>Ecdysozoa</taxon>
        <taxon>Nematoda</taxon>
        <taxon>Chromadorea</taxon>
        <taxon>Rhabditida</taxon>
        <taxon>Spirurina</taxon>
        <taxon>Spiruromorpha</taxon>
        <taxon>Filarioidea</taxon>
        <taxon>Onchocercidae</taxon>
        <taxon>Wuchereria</taxon>
    </lineage>
</organism>
<dbReference type="GO" id="GO:0005886">
    <property type="term" value="C:plasma membrane"/>
    <property type="evidence" value="ECO:0007669"/>
    <property type="project" value="TreeGrafter"/>
</dbReference>
<dbReference type="SMART" id="SM00408">
    <property type="entry name" value="IGc2"/>
    <property type="match status" value="2"/>
</dbReference>
<dbReference type="InterPro" id="IPR050958">
    <property type="entry name" value="Cell_Adh-Cytoskel_Orgn"/>
</dbReference>
<evidence type="ECO:0000256" key="1">
    <source>
        <dbReference type="ARBA" id="ARBA00022729"/>
    </source>
</evidence>
<dbReference type="CDD" id="cd00096">
    <property type="entry name" value="Ig"/>
    <property type="match status" value="1"/>
</dbReference>
<evidence type="ECO:0000313" key="6">
    <source>
        <dbReference type="EMBL" id="VDM08796.1"/>
    </source>
</evidence>
<dbReference type="EMBL" id="UYWW01000558">
    <property type="protein sequence ID" value="VDM08796.1"/>
    <property type="molecule type" value="Genomic_DNA"/>
</dbReference>
<feature type="compositionally biased region" description="Basic and acidic residues" evidence="4">
    <location>
        <begin position="245"/>
        <end position="262"/>
    </location>
</feature>
<proteinExistence type="predicted"/>
<dbReference type="PANTHER" id="PTHR45080:SF8">
    <property type="entry name" value="IG-LIKE DOMAIN-CONTAINING PROTEIN"/>
    <property type="match status" value="1"/>
</dbReference>
<accession>A0A3P7DPI8</accession>
<dbReference type="InterPro" id="IPR007110">
    <property type="entry name" value="Ig-like_dom"/>
</dbReference>
<dbReference type="InterPro" id="IPR013098">
    <property type="entry name" value="Ig_I-set"/>
</dbReference>
<evidence type="ECO:0000256" key="3">
    <source>
        <dbReference type="ARBA" id="ARBA00023319"/>
    </source>
</evidence>
<dbReference type="PANTHER" id="PTHR45080">
    <property type="entry name" value="CONTACTIN 5"/>
    <property type="match status" value="1"/>
</dbReference>
<dbReference type="SUPFAM" id="SSF48726">
    <property type="entry name" value="Immunoglobulin"/>
    <property type="match status" value="2"/>
</dbReference>
<evidence type="ECO:0000259" key="5">
    <source>
        <dbReference type="PROSITE" id="PS50835"/>
    </source>
</evidence>